<keyword evidence="5 7" id="KW-0472">Membrane</keyword>
<keyword evidence="10" id="KW-1185">Reference proteome</keyword>
<evidence type="ECO:0000256" key="4">
    <source>
        <dbReference type="ARBA" id="ARBA00022989"/>
    </source>
</evidence>
<dbReference type="InterPro" id="IPR036259">
    <property type="entry name" value="MFS_trans_sf"/>
</dbReference>
<dbReference type="FunFam" id="1.20.1250.20:FF:000013">
    <property type="entry name" value="MFS general substrate transporter"/>
    <property type="match status" value="1"/>
</dbReference>
<feature type="compositionally biased region" description="Polar residues" evidence="6">
    <location>
        <begin position="1"/>
        <end position="22"/>
    </location>
</feature>
<dbReference type="FunFam" id="1.20.1250.20:FF:000057">
    <property type="entry name" value="MFS general substrate transporter"/>
    <property type="match status" value="1"/>
</dbReference>
<feature type="transmembrane region" description="Helical" evidence="7">
    <location>
        <begin position="198"/>
        <end position="219"/>
    </location>
</feature>
<dbReference type="OrthoDB" id="2985014at2759"/>
<evidence type="ECO:0000256" key="6">
    <source>
        <dbReference type="SAM" id="MobiDB-lite"/>
    </source>
</evidence>
<protein>
    <submittedName>
        <fullName evidence="9">BZ3500_MvSof-1268-A1-R1_Chr5-3g08207 protein</fullName>
    </submittedName>
</protein>
<organism evidence="9 10">
    <name type="scientific">Microbotryum saponariae</name>
    <dbReference type="NCBI Taxonomy" id="289078"/>
    <lineage>
        <taxon>Eukaryota</taxon>
        <taxon>Fungi</taxon>
        <taxon>Dikarya</taxon>
        <taxon>Basidiomycota</taxon>
        <taxon>Pucciniomycotina</taxon>
        <taxon>Microbotryomycetes</taxon>
        <taxon>Microbotryales</taxon>
        <taxon>Microbotryaceae</taxon>
        <taxon>Microbotryum</taxon>
    </lineage>
</organism>
<gene>
    <name evidence="9" type="ORF">BZ3500_MVSOF-1268-A1-R1_CHR5-3G08207</name>
</gene>
<feature type="transmembrane region" description="Helical" evidence="7">
    <location>
        <begin position="166"/>
        <end position="186"/>
    </location>
</feature>
<keyword evidence="3 7" id="KW-0812">Transmembrane</keyword>
<dbReference type="SUPFAM" id="SSF103473">
    <property type="entry name" value="MFS general substrate transporter"/>
    <property type="match status" value="1"/>
</dbReference>
<keyword evidence="2" id="KW-0813">Transport</keyword>
<evidence type="ECO:0000256" key="2">
    <source>
        <dbReference type="ARBA" id="ARBA00022448"/>
    </source>
</evidence>
<evidence type="ECO:0000256" key="1">
    <source>
        <dbReference type="ARBA" id="ARBA00004141"/>
    </source>
</evidence>
<evidence type="ECO:0000259" key="8">
    <source>
        <dbReference type="PROSITE" id="PS50850"/>
    </source>
</evidence>
<feature type="transmembrane region" description="Helical" evidence="7">
    <location>
        <begin position="424"/>
        <end position="445"/>
    </location>
</feature>
<feature type="transmembrane region" description="Helical" evidence="7">
    <location>
        <begin position="334"/>
        <end position="354"/>
    </location>
</feature>
<evidence type="ECO:0000313" key="10">
    <source>
        <dbReference type="Proteomes" id="UP000249723"/>
    </source>
</evidence>
<dbReference type="EMBL" id="FMWP01000017">
    <property type="protein sequence ID" value="SCZ91900.1"/>
    <property type="molecule type" value="Genomic_DNA"/>
</dbReference>
<name>A0A2X0MCK4_9BASI</name>
<accession>A0A2X0MCK4</accession>
<feature type="transmembrane region" description="Helical" evidence="7">
    <location>
        <begin position="366"/>
        <end position="383"/>
    </location>
</feature>
<dbReference type="PANTHER" id="PTHR43791:SF6">
    <property type="entry name" value="TRANSPORTER, PUTATIVE (AFU_ORTHOLOGUE AFUA_1G16690)-RELATED"/>
    <property type="match status" value="1"/>
</dbReference>
<dbReference type="InterPro" id="IPR020846">
    <property type="entry name" value="MFS_dom"/>
</dbReference>
<feature type="domain" description="Major facilitator superfamily (MFS) profile" evidence="8">
    <location>
        <begin position="69"/>
        <end position="482"/>
    </location>
</feature>
<keyword evidence="4 7" id="KW-1133">Transmembrane helix</keyword>
<evidence type="ECO:0000256" key="3">
    <source>
        <dbReference type="ARBA" id="ARBA00022692"/>
    </source>
</evidence>
<dbReference type="Pfam" id="PF07690">
    <property type="entry name" value="MFS_1"/>
    <property type="match status" value="1"/>
</dbReference>
<evidence type="ECO:0000256" key="5">
    <source>
        <dbReference type="ARBA" id="ARBA00023136"/>
    </source>
</evidence>
<dbReference type="InterPro" id="IPR011701">
    <property type="entry name" value="MFS"/>
</dbReference>
<feature type="transmembrane region" description="Helical" evidence="7">
    <location>
        <begin position="389"/>
        <end position="412"/>
    </location>
</feature>
<comment type="subcellular location">
    <subcellularLocation>
        <location evidence="1">Membrane</location>
        <topology evidence="1">Multi-pass membrane protein</topology>
    </subcellularLocation>
</comment>
<proteinExistence type="predicted"/>
<feature type="transmembrane region" description="Helical" evidence="7">
    <location>
        <begin position="302"/>
        <end position="322"/>
    </location>
</feature>
<dbReference type="Gene3D" id="1.20.1250.20">
    <property type="entry name" value="MFS general substrate transporter like domains"/>
    <property type="match status" value="2"/>
</dbReference>
<feature type="transmembrane region" description="Helical" evidence="7">
    <location>
        <begin position="106"/>
        <end position="124"/>
    </location>
</feature>
<feature type="transmembrane region" description="Helical" evidence="7">
    <location>
        <begin position="136"/>
        <end position="160"/>
    </location>
</feature>
<feature type="transmembrane region" description="Helical" evidence="7">
    <location>
        <begin position="457"/>
        <end position="476"/>
    </location>
</feature>
<evidence type="ECO:0000313" key="9">
    <source>
        <dbReference type="EMBL" id="SCZ91900.1"/>
    </source>
</evidence>
<dbReference type="PROSITE" id="PS50850">
    <property type="entry name" value="MFS"/>
    <property type="match status" value="1"/>
</dbReference>
<dbReference type="Proteomes" id="UP000249723">
    <property type="component" value="Unassembled WGS sequence"/>
</dbReference>
<dbReference type="GO" id="GO:0022857">
    <property type="term" value="F:transmembrane transporter activity"/>
    <property type="evidence" value="ECO:0007669"/>
    <property type="project" value="InterPro"/>
</dbReference>
<dbReference type="GO" id="GO:0016020">
    <property type="term" value="C:membrane"/>
    <property type="evidence" value="ECO:0007669"/>
    <property type="project" value="UniProtKB-SubCell"/>
</dbReference>
<sequence length="510" mass="55804">MPALLSATSSNTAEGLKFSNQVKSDDSEKLDSVSVEAENVEHDGAAGEAGGLVDRARLEKRLVRKLDARCSILVIIYILNYIDRNNISAARTKGFEADLKLTGSQYPTLLSILYVGYILMQVPSNMIVKKLGRPSIYFPLCMAIWGLISALTGITTSFIGALLTRFFLGFVEASFFPGSVFLLSSWYKKDELGLRTAILYCGSLISNAFGPLIAAGILANMEGSFGGREAWRNLFFVEAIITVAVALIAVPILPDFPHNSRGFSQAERNIAMQRMSEDVGVEDEIEVGAFRSLLDTLLDPKAWAMALTVTALVVGLSFNQFFPTLTKTLGYNNTVSLLLCAPPFFFATLCAFFVGRHSDKTQERAMHIIVPVLIGILGCIIAMSTEALAARYVALFLLAQSFSSFVVFYAWISNTFPRPAMKRGIAIAFINAFSQLGNISGAYTYPKNWGPSYVKSFGIVIAMFSTCIAGVLFHRFTLARLNRKLVEAEARGESCELSGVKLPKGFRYVL</sequence>
<dbReference type="PANTHER" id="PTHR43791">
    <property type="entry name" value="PERMEASE-RELATED"/>
    <property type="match status" value="1"/>
</dbReference>
<feature type="transmembrane region" description="Helical" evidence="7">
    <location>
        <begin position="231"/>
        <end position="253"/>
    </location>
</feature>
<dbReference type="AlphaFoldDB" id="A0A2X0MCK4"/>
<reference evidence="10" key="1">
    <citation type="submission" date="2016-10" db="EMBL/GenBank/DDBJ databases">
        <authorList>
            <person name="Jeantristanb JTB J.-T."/>
            <person name="Ricardo R."/>
        </authorList>
    </citation>
    <scope>NUCLEOTIDE SEQUENCE [LARGE SCALE GENOMIC DNA]</scope>
</reference>
<evidence type="ECO:0000256" key="7">
    <source>
        <dbReference type="SAM" id="Phobius"/>
    </source>
</evidence>
<dbReference type="STRING" id="289078.A0A2X0MCK4"/>
<feature type="region of interest" description="Disordered" evidence="6">
    <location>
        <begin position="1"/>
        <end position="29"/>
    </location>
</feature>